<accession>A0A6J5LA96</accession>
<evidence type="ECO:0000313" key="1">
    <source>
        <dbReference type="EMBL" id="CAB4130007.1"/>
    </source>
</evidence>
<name>A0A6J5LA96_9CAUD</name>
<organism evidence="1">
    <name type="scientific">uncultured Caudovirales phage</name>
    <dbReference type="NCBI Taxonomy" id="2100421"/>
    <lineage>
        <taxon>Viruses</taxon>
        <taxon>Duplodnaviria</taxon>
        <taxon>Heunggongvirae</taxon>
        <taxon>Uroviricota</taxon>
        <taxon>Caudoviricetes</taxon>
        <taxon>Peduoviridae</taxon>
        <taxon>Maltschvirus</taxon>
        <taxon>Maltschvirus maltsch</taxon>
    </lineage>
</organism>
<gene>
    <name evidence="1" type="ORF">UFOVP116_223</name>
</gene>
<sequence>MNTMRQVNRDGGEYIFDSVSENVFELVATNERMIWCMSYCRFGGKEGAESIDYSDLGFIDPAGGPFISPGFPIPISSKKVKKIRIDKYGDNERILFEVE</sequence>
<reference evidence="1" key="1">
    <citation type="submission" date="2020-04" db="EMBL/GenBank/DDBJ databases">
        <authorList>
            <person name="Chiriac C."/>
            <person name="Salcher M."/>
            <person name="Ghai R."/>
            <person name="Kavagutti S V."/>
        </authorList>
    </citation>
    <scope>NUCLEOTIDE SEQUENCE</scope>
</reference>
<dbReference type="EMBL" id="LR796237">
    <property type="protein sequence ID" value="CAB4130007.1"/>
    <property type="molecule type" value="Genomic_DNA"/>
</dbReference>
<protein>
    <submittedName>
        <fullName evidence="1">Uncharacterized protein</fullName>
    </submittedName>
</protein>
<proteinExistence type="predicted"/>